<feature type="coiled-coil region" evidence="1">
    <location>
        <begin position="183"/>
        <end position="217"/>
    </location>
</feature>
<proteinExistence type="predicted"/>
<keyword evidence="1" id="KW-0175">Coiled coil</keyword>
<organism evidence="2">
    <name type="scientific">Trepomonas sp. PC1</name>
    <dbReference type="NCBI Taxonomy" id="1076344"/>
    <lineage>
        <taxon>Eukaryota</taxon>
        <taxon>Metamonada</taxon>
        <taxon>Diplomonadida</taxon>
        <taxon>Hexamitidae</taxon>
        <taxon>Hexamitinae</taxon>
        <taxon>Trepomonas</taxon>
    </lineage>
</organism>
<accession>A0A146K022</accession>
<evidence type="ECO:0000313" key="2">
    <source>
        <dbReference type="EMBL" id="JAP88959.1"/>
    </source>
</evidence>
<gene>
    <name evidence="2" type="ORF">TPC1_31546</name>
</gene>
<feature type="non-terminal residue" evidence="2">
    <location>
        <position position="343"/>
    </location>
</feature>
<feature type="non-terminal residue" evidence="2">
    <location>
        <position position="1"/>
    </location>
</feature>
<reference evidence="2" key="1">
    <citation type="submission" date="2015-07" db="EMBL/GenBank/DDBJ databases">
        <title>Adaptation to a free-living lifestyle via gene acquisitions in the diplomonad Trepomonas sp. PC1.</title>
        <authorList>
            <person name="Xu F."/>
            <person name="Jerlstrom-Hultqvist J."/>
            <person name="Kolisko M."/>
            <person name="Simpson A.G.B."/>
            <person name="Roger A.J."/>
            <person name="Svard S.G."/>
            <person name="Andersson J.O."/>
        </authorList>
    </citation>
    <scope>NUCLEOTIDE SEQUENCE</scope>
    <source>
        <strain evidence="2">PC1</strain>
    </source>
</reference>
<protein>
    <submittedName>
        <fullName evidence="2">Uncharacterized protein</fullName>
    </submittedName>
</protein>
<name>A0A146K022_9EUKA</name>
<evidence type="ECO:0000256" key="1">
    <source>
        <dbReference type="SAM" id="Coils"/>
    </source>
</evidence>
<dbReference type="AlphaFoldDB" id="A0A146K022"/>
<sequence length="343" mass="40018">RIDTIRYLEDKLSSICQKPVMPLKQMVEQCIDNDLESYKYLSRYLFSELKESSDNLKLAIQSNRILEQNQKECPTCEHYQQMIDELQSQKCENCHAYKKQLDKLQKSMSLCEQNIETLKTYSNSMQIDLSKDLDSLFIPNFEPSFRVRESELLASIQQISLKYLVNGSQVLGETVEDDVINAFNRATMKLKEKDEQLRILQNQVRQSMVEVQEVQQTQMQGQNDQLKLFYEIVNTELLNQSVPGQQKQFFSSNFAKTLPQKRSLADLLGEVLQMLNQAVGRQDFLAEPFMQSQFINQQLTNEQLQIVQNIQQLSQLVIQVKFTVESCLQQNDFQPQQSQNNQK</sequence>
<dbReference type="EMBL" id="GDID01007647">
    <property type="protein sequence ID" value="JAP88959.1"/>
    <property type="molecule type" value="Transcribed_RNA"/>
</dbReference>